<dbReference type="Pfam" id="PF04828">
    <property type="entry name" value="GFA"/>
    <property type="match status" value="1"/>
</dbReference>
<dbReference type="InterPro" id="IPR006913">
    <property type="entry name" value="CENP-V/GFA"/>
</dbReference>
<dbReference type="PANTHER" id="PTHR28620:SF1">
    <property type="entry name" value="CENP-V_GFA DOMAIN-CONTAINING PROTEIN"/>
    <property type="match status" value="1"/>
</dbReference>
<evidence type="ECO:0000313" key="5">
    <source>
        <dbReference type="EMBL" id="TRW14013.1"/>
    </source>
</evidence>
<feature type="domain" description="CENP-V/GFA" evidence="4">
    <location>
        <begin position="3"/>
        <end position="115"/>
    </location>
</feature>
<gene>
    <name evidence="5" type="ORF">FMM06_09745</name>
</gene>
<dbReference type="InterPro" id="IPR052355">
    <property type="entry name" value="CENP-V-like"/>
</dbReference>
<dbReference type="InterPro" id="IPR011057">
    <property type="entry name" value="Mss4-like_sf"/>
</dbReference>
<organism evidence="5 6">
    <name type="scientific">Glacieibacterium frigidum</name>
    <dbReference type="NCBI Taxonomy" id="2593303"/>
    <lineage>
        <taxon>Bacteria</taxon>
        <taxon>Pseudomonadati</taxon>
        <taxon>Pseudomonadota</taxon>
        <taxon>Alphaproteobacteria</taxon>
        <taxon>Sphingomonadales</taxon>
        <taxon>Sphingosinicellaceae</taxon>
        <taxon>Glacieibacterium</taxon>
    </lineage>
</organism>
<comment type="similarity">
    <text evidence="1">Belongs to the Gfa family.</text>
</comment>
<accession>A0A552U716</accession>
<evidence type="ECO:0000313" key="6">
    <source>
        <dbReference type="Proteomes" id="UP000317894"/>
    </source>
</evidence>
<dbReference type="SUPFAM" id="SSF51316">
    <property type="entry name" value="Mss4-like"/>
    <property type="match status" value="1"/>
</dbReference>
<evidence type="ECO:0000259" key="4">
    <source>
        <dbReference type="PROSITE" id="PS51891"/>
    </source>
</evidence>
<reference evidence="5 6" key="1">
    <citation type="submission" date="2019-07" db="EMBL/GenBank/DDBJ databases">
        <title>Novel species isolated from glacier.</title>
        <authorList>
            <person name="Liu Q."/>
            <person name="Xin Y.-H."/>
        </authorList>
    </citation>
    <scope>NUCLEOTIDE SEQUENCE [LARGE SCALE GENOMIC DNA]</scope>
    <source>
        <strain evidence="5 6">LB1R16</strain>
    </source>
</reference>
<dbReference type="RefSeq" id="WP_144237219.1">
    <property type="nucleotide sequence ID" value="NZ_VJWA01000002.1"/>
</dbReference>
<keyword evidence="2" id="KW-0479">Metal-binding</keyword>
<keyword evidence="6" id="KW-1185">Reference proteome</keyword>
<keyword evidence="3" id="KW-0862">Zinc</keyword>
<dbReference type="EMBL" id="VJWA01000002">
    <property type="protein sequence ID" value="TRW14013.1"/>
    <property type="molecule type" value="Genomic_DNA"/>
</dbReference>
<proteinExistence type="inferred from homology"/>
<protein>
    <submittedName>
        <fullName evidence="5">GFA family protein</fullName>
    </submittedName>
</protein>
<dbReference type="AlphaFoldDB" id="A0A552U716"/>
<evidence type="ECO:0000256" key="1">
    <source>
        <dbReference type="ARBA" id="ARBA00005495"/>
    </source>
</evidence>
<dbReference type="Proteomes" id="UP000317894">
    <property type="component" value="Unassembled WGS sequence"/>
</dbReference>
<sequence>MSATATCHCGACTIVVAAAPVEVTDCNCSICRRYGVLWAYYVPGDVDVSGSTETYVWGNRTVVFHRCTMCGCVTHWASPDPARQRMGVNARLLPPEVLAAARVRHLDGAGTEEYVD</sequence>
<dbReference type="Gene3D" id="2.170.150.70">
    <property type="match status" value="1"/>
</dbReference>
<evidence type="ECO:0000256" key="3">
    <source>
        <dbReference type="ARBA" id="ARBA00022833"/>
    </source>
</evidence>
<dbReference type="PROSITE" id="PS51891">
    <property type="entry name" value="CENP_V_GFA"/>
    <property type="match status" value="1"/>
</dbReference>
<dbReference type="PANTHER" id="PTHR28620">
    <property type="entry name" value="CENTROMERE PROTEIN V"/>
    <property type="match status" value="1"/>
</dbReference>
<dbReference type="OrthoDB" id="9805575at2"/>
<name>A0A552U716_9SPHN</name>
<comment type="caution">
    <text evidence="5">The sequence shown here is derived from an EMBL/GenBank/DDBJ whole genome shotgun (WGS) entry which is preliminary data.</text>
</comment>
<dbReference type="GO" id="GO:0016846">
    <property type="term" value="F:carbon-sulfur lyase activity"/>
    <property type="evidence" value="ECO:0007669"/>
    <property type="project" value="InterPro"/>
</dbReference>
<evidence type="ECO:0000256" key="2">
    <source>
        <dbReference type="ARBA" id="ARBA00022723"/>
    </source>
</evidence>
<dbReference type="GO" id="GO:0046872">
    <property type="term" value="F:metal ion binding"/>
    <property type="evidence" value="ECO:0007669"/>
    <property type="project" value="UniProtKB-KW"/>
</dbReference>